<dbReference type="Proteomes" id="UP000095042">
    <property type="component" value="Unassembled WGS sequence"/>
</dbReference>
<keyword evidence="1" id="KW-1133">Transmembrane helix</keyword>
<feature type="transmembrane region" description="Helical" evidence="1">
    <location>
        <begin position="23"/>
        <end position="43"/>
    </location>
</feature>
<evidence type="ECO:0008006" key="4">
    <source>
        <dbReference type="Google" id="ProtNLM"/>
    </source>
</evidence>
<gene>
    <name evidence="2" type="ORF">AUC71_01215</name>
</gene>
<evidence type="ECO:0000313" key="2">
    <source>
        <dbReference type="EMBL" id="ODS02963.1"/>
    </source>
</evidence>
<reference evidence="2 3" key="1">
    <citation type="journal article" date="2016" name="Environ. Microbiol.">
        <title>New Methyloceanibacter diversity from North Sea sediments includes methanotroph containing solely the soluble methane monooxygenase.</title>
        <authorList>
            <person name="Vekeman B."/>
            <person name="Kerckhof F.M."/>
            <person name="Cremers G."/>
            <person name="de Vos P."/>
            <person name="Vandamme P."/>
            <person name="Boon N."/>
            <person name="Op den Camp H.J."/>
            <person name="Heylen K."/>
        </authorList>
    </citation>
    <scope>NUCLEOTIDE SEQUENCE [LARGE SCALE GENOMIC DNA]</scope>
    <source>
        <strain evidence="2 3">R-67177</strain>
    </source>
</reference>
<dbReference type="AlphaFoldDB" id="A0A1E3WAX6"/>
<name>A0A1E3WAX6_9HYPH</name>
<comment type="caution">
    <text evidence="2">The sequence shown here is derived from an EMBL/GenBank/DDBJ whole genome shotgun (WGS) entry which is preliminary data.</text>
</comment>
<protein>
    <recommendedName>
        <fullName evidence="4">NADH:quinone oxidoreductase/Mrp antiporter membrane subunit domain-containing protein</fullName>
    </recommendedName>
</protein>
<keyword evidence="3" id="KW-1185">Reference proteome</keyword>
<keyword evidence="1" id="KW-0472">Membrane</keyword>
<proteinExistence type="predicted"/>
<dbReference type="RefSeq" id="WP_069623828.1">
    <property type="nucleotide sequence ID" value="NZ_LPWD01000190.1"/>
</dbReference>
<organism evidence="2 3">
    <name type="scientific">Methyloceanibacter marginalis</name>
    <dbReference type="NCBI Taxonomy" id="1774971"/>
    <lineage>
        <taxon>Bacteria</taxon>
        <taxon>Pseudomonadati</taxon>
        <taxon>Pseudomonadota</taxon>
        <taxon>Alphaproteobacteria</taxon>
        <taxon>Hyphomicrobiales</taxon>
        <taxon>Hyphomicrobiaceae</taxon>
        <taxon>Methyloceanibacter</taxon>
    </lineage>
</organism>
<dbReference type="EMBL" id="LPWD01000190">
    <property type="protein sequence ID" value="ODS02963.1"/>
    <property type="molecule type" value="Genomic_DNA"/>
</dbReference>
<evidence type="ECO:0000313" key="3">
    <source>
        <dbReference type="Proteomes" id="UP000095042"/>
    </source>
</evidence>
<sequence>MADLAVKVPQVAAGNEALLRTGALLLFLVFAIKAAFVPLHWWCPAPIPPLPHRSLLSSPS</sequence>
<keyword evidence="1" id="KW-0812">Transmembrane</keyword>
<accession>A0A1E3WAX6</accession>
<evidence type="ECO:0000256" key="1">
    <source>
        <dbReference type="SAM" id="Phobius"/>
    </source>
</evidence>